<evidence type="ECO:0000256" key="2">
    <source>
        <dbReference type="SAM" id="SignalP"/>
    </source>
</evidence>
<feature type="chain" id="PRO_5038777227" evidence="2">
    <location>
        <begin position="32"/>
        <end position="379"/>
    </location>
</feature>
<name>A0A8J2U0Q8_9MICO</name>
<keyword evidence="1 2" id="KW-0732">Signal</keyword>
<dbReference type="PANTHER" id="PTHR30006">
    <property type="entry name" value="THIAMINE-BINDING PERIPLASMIC PROTEIN-RELATED"/>
    <property type="match status" value="1"/>
</dbReference>
<accession>A0A8J2U0Q8</accession>
<dbReference type="GO" id="GO:0030975">
    <property type="term" value="F:thiamine binding"/>
    <property type="evidence" value="ECO:0007669"/>
    <property type="project" value="TreeGrafter"/>
</dbReference>
<sequence>MRASTPLRTTRLGRPRAVVAAASLAALTALSGCGGQAAAETTVGETLEEIEALAKEEGKVHLIAYPENWANYGESFRQFTAKYDVDVEVSSPNASSAEELQAVRNLRGQSTQPDVLDIGYSFTTPAKQDDLLDHYVPSVADEIPEDLIDPEGYWVGAYYGVLSIGVNGDEVDVPTSFADLKDEQYKGKITIGDPREGASVLATVFAAALANGGSLDDIQPGIDFFAELAEEGYLVDTTSNAAALETGEAAVTFDWNYNYTGIEDQLDAAGVNLEVVVPEDGVFGNYYAQPVTVDSPQPNAGRLWIEWLLSDEGANIYAGAGAVPARYQAMVDAGTLTPEAEAALPPADILEQIEFPSLEQGEAATEAVVSNWGPQVAGA</sequence>
<organism evidence="3 4">
    <name type="scientific">Sediminivirga luteola</name>
    <dbReference type="NCBI Taxonomy" id="1774748"/>
    <lineage>
        <taxon>Bacteria</taxon>
        <taxon>Bacillati</taxon>
        <taxon>Actinomycetota</taxon>
        <taxon>Actinomycetes</taxon>
        <taxon>Micrococcales</taxon>
        <taxon>Brevibacteriaceae</taxon>
        <taxon>Sediminivirga</taxon>
    </lineage>
</organism>
<dbReference type="PROSITE" id="PS51257">
    <property type="entry name" value="PROKAR_LIPOPROTEIN"/>
    <property type="match status" value="1"/>
</dbReference>
<dbReference type="Proteomes" id="UP000616114">
    <property type="component" value="Unassembled WGS sequence"/>
</dbReference>
<dbReference type="AlphaFoldDB" id="A0A8J2U0Q8"/>
<dbReference type="GO" id="GO:0030288">
    <property type="term" value="C:outer membrane-bounded periplasmic space"/>
    <property type="evidence" value="ECO:0007669"/>
    <property type="project" value="TreeGrafter"/>
</dbReference>
<protein>
    <submittedName>
        <fullName evidence="3">Iron ABC transporter substrate-binding protein</fullName>
    </submittedName>
</protein>
<dbReference type="PANTHER" id="PTHR30006:SF2">
    <property type="entry name" value="ABC TRANSPORTER SUBSTRATE-BINDING PROTEIN"/>
    <property type="match status" value="1"/>
</dbReference>
<evidence type="ECO:0000256" key="1">
    <source>
        <dbReference type="ARBA" id="ARBA00022729"/>
    </source>
</evidence>
<evidence type="ECO:0000313" key="3">
    <source>
        <dbReference type="EMBL" id="GGA25430.1"/>
    </source>
</evidence>
<dbReference type="RefSeq" id="WP_188551766.1">
    <property type="nucleotide sequence ID" value="NZ_BMFY01000016.1"/>
</dbReference>
<reference evidence="3" key="2">
    <citation type="submission" date="2020-09" db="EMBL/GenBank/DDBJ databases">
        <authorList>
            <person name="Sun Q."/>
            <person name="Zhou Y."/>
        </authorList>
    </citation>
    <scope>NUCLEOTIDE SEQUENCE</scope>
    <source>
        <strain evidence="3">CGMCC 1.12785</strain>
    </source>
</reference>
<reference evidence="3" key="1">
    <citation type="journal article" date="2014" name="Int. J. Syst. Evol. Microbiol.">
        <title>Complete genome sequence of Corynebacterium casei LMG S-19264T (=DSM 44701T), isolated from a smear-ripened cheese.</title>
        <authorList>
            <consortium name="US DOE Joint Genome Institute (JGI-PGF)"/>
            <person name="Walter F."/>
            <person name="Albersmeier A."/>
            <person name="Kalinowski J."/>
            <person name="Ruckert C."/>
        </authorList>
    </citation>
    <scope>NUCLEOTIDE SEQUENCE</scope>
    <source>
        <strain evidence="3">CGMCC 1.12785</strain>
    </source>
</reference>
<dbReference type="EMBL" id="BMFY01000016">
    <property type="protein sequence ID" value="GGA25430.1"/>
    <property type="molecule type" value="Genomic_DNA"/>
</dbReference>
<dbReference type="SUPFAM" id="SSF53850">
    <property type="entry name" value="Periplasmic binding protein-like II"/>
    <property type="match status" value="1"/>
</dbReference>
<gene>
    <name evidence="3" type="ORF">GCM10011333_30550</name>
</gene>
<keyword evidence="4" id="KW-1185">Reference proteome</keyword>
<feature type="signal peptide" evidence="2">
    <location>
        <begin position="1"/>
        <end position="31"/>
    </location>
</feature>
<evidence type="ECO:0000313" key="4">
    <source>
        <dbReference type="Proteomes" id="UP000616114"/>
    </source>
</evidence>
<dbReference type="Gene3D" id="3.40.190.10">
    <property type="entry name" value="Periplasmic binding protein-like II"/>
    <property type="match status" value="2"/>
</dbReference>
<dbReference type="Pfam" id="PF13343">
    <property type="entry name" value="SBP_bac_6"/>
    <property type="match status" value="1"/>
</dbReference>
<dbReference type="GO" id="GO:0015888">
    <property type="term" value="P:thiamine transport"/>
    <property type="evidence" value="ECO:0007669"/>
    <property type="project" value="TreeGrafter"/>
</dbReference>
<dbReference type="GO" id="GO:0030976">
    <property type="term" value="F:thiamine pyrophosphate binding"/>
    <property type="evidence" value="ECO:0007669"/>
    <property type="project" value="TreeGrafter"/>
</dbReference>
<comment type="caution">
    <text evidence="3">The sequence shown here is derived from an EMBL/GenBank/DDBJ whole genome shotgun (WGS) entry which is preliminary data.</text>
</comment>
<proteinExistence type="predicted"/>